<protein>
    <submittedName>
        <fullName evidence="1">Uncharacterized protein</fullName>
    </submittedName>
</protein>
<gene>
    <name evidence="1" type="primary">32</name>
    <name evidence="1" type="ORF">PBI_BAKA_32</name>
</gene>
<reference evidence="1 2" key="1">
    <citation type="journal article" date="2012" name="J. Virol.">
        <title>Complete Genome Sequences of 138 Mycobacteriophages.</title>
        <authorList>
            <consortium name="the Science Education Alliance Phage Hunters Advancing Genomics and Evolutionary Science Program"/>
            <consortium name="the KwaZulu-Natal Research Institute for Tuberculosis and HIV Mycobacterial Genetics Course Students"/>
            <consortium name="the Phage Hunters Integrating Research and Education Program"/>
            <person name="Hatfull G.F."/>
        </authorList>
    </citation>
    <scope>NUCLEOTIDE SEQUENCE [LARGE SCALE GENOMIC DNA]</scope>
    <source>
        <strain evidence="1">Baka</strain>
    </source>
</reference>
<evidence type="ECO:0000313" key="2">
    <source>
        <dbReference type="Proteomes" id="UP000008404"/>
    </source>
</evidence>
<keyword evidence="2" id="KW-1185">Reference proteome</keyword>
<accession>G1CZZ0</accession>
<name>G1CZZ0_9CAUD</name>
<proteinExistence type="predicted"/>
<organism evidence="1 2">
    <name type="scientific">Mycobacterium phage Baka</name>
    <dbReference type="NCBI Taxonomy" id="2902882"/>
    <lineage>
        <taxon>Viruses</taxon>
        <taxon>Duplodnaviria</taxon>
        <taxon>Heunggongvirae</taxon>
        <taxon>Uroviricota</taxon>
        <taxon>Caudoviricetes</taxon>
        <taxon>Omegavirus</taxon>
        <taxon>Omegavirus baka</taxon>
    </lineage>
</organism>
<dbReference type="GeneID" id="40232939"/>
<dbReference type="KEGG" id="vg:40232939"/>
<sequence length="63" mass="6954">MVVSARLASPCLTLPLPCPARPRPALPRPLHCSTVRRGVQPTALDGFLNHVPWRCHSLQEVYA</sequence>
<dbReference type="EMBL" id="JF937090">
    <property type="protein sequence ID" value="AEK08296.1"/>
    <property type="molecule type" value="Genomic_DNA"/>
</dbReference>
<dbReference type="Proteomes" id="UP000008404">
    <property type="component" value="Segment"/>
</dbReference>
<dbReference type="RefSeq" id="YP_009636203.1">
    <property type="nucleotide sequence ID" value="NC_042316.1"/>
</dbReference>
<evidence type="ECO:0000313" key="1">
    <source>
        <dbReference type="EMBL" id="AEK08296.1"/>
    </source>
</evidence>